<sequence>METTHTLDPIYPISALQKKQREVKEAASKGIVRITEQGVGAYIFSSEEQFEKAIKRAQEQAVYEARLADSITAGRADMETGRLHTDHEAFFDRARAKLS</sequence>
<comment type="caution">
    <text evidence="1">The sequence shown here is derived from an EMBL/GenBank/DDBJ whole genome shotgun (WGS) entry which is preliminary data.</text>
</comment>
<evidence type="ECO:0000313" key="1">
    <source>
        <dbReference type="EMBL" id="MEQ3363449.1"/>
    </source>
</evidence>
<gene>
    <name evidence="1" type="ORF">AAA083_10725</name>
</gene>
<dbReference type="Proteomes" id="UP001487305">
    <property type="component" value="Unassembled WGS sequence"/>
</dbReference>
<evidence type="ECO:0008006" key="3">
    <source>
        <dbReference type="Google" id="ProtNLM"/>
    </source>
</evidence>
<organism evidence="1 2">
    <name type="scientific">Raoultibacter massiliensis</name>
    <dbReference type="NCBI Taxonomy" id="1852371"/>
    <lineage>
        <taxon>Bacteria</taxon>
        <taxon>Bacillati</taxon>
        <taxon>Actinomycetota</taxon>
        <taxon>Coriobacteriia</taxon>
        <taxon>Eggerthellales</taxon>
        <taxon>Eggerthellaceae</taxon>
        <taxon>Raoultibacter</taxon>
    </lineage>
</organism>
<accession>A0ABV1JEE9</accession>
<dbReference type="RefSeq" id="WP_102373289.1">
    <property type="nucleotide sequence ID" value="NZ_JBBNOP010000009.1"/>
</dbReference>
<keyword evidence="2" id="KW-1185">Reference proteome</keyword>
<protein>
    <recommendedName>
        <fullName evidence="3">Prevent-host-death protein</fullName>
    </recommendedName>
</protein>
<reference evidence="1 2" key="1">
    <citation type="submission" date="2024-04" db="EMBL/GenBank/DDBJ databases">
        <title>Human intestinal bacterial collection.</title>
        <authorList>
            <person name="Pauvert C."/>
            <person name="Hitch T.C.A."/>
            <person name="Clavel T."/>
        </authorList>
    </citation>
    <scope>NUCLEOTIDE SEQUENCE [LARGE SCALE GENOMIC DNA]</scope>
    <source>
        <strain evidence="1 2">CLA-KB-H42</strain>
    </source>
</reference>
<evidence type="ECO:0000313" key="2">
    <source>
        <dbReference type="Proteomes" id="UP001487305"/>
    </source>
</evidence>
<proteinExistence type="predicted"/>
<name>A0ABV1JEE9_9ACTN</name>
<dbReference type="EMBL" id="JBBNOP010000009">
    <property type="protein sequence ID" value="MEQ3363449.1"/>
    <property type="molecule type" value="Genomic_DNA"/>
</dbReference>